<dbReference type="InterPro" id="IPR027795">
    <property type="entry name" value="CASTOR_ACT_dom"/>
</dbReference>
<keyword evidence="19" id="KW-1185">Reference proteome</keyword>
<dbReference type="AlphaFoldDB" id="A0AAW5DSS9"/>
<evidence type="ECO:0000256" key="15">
    <source>
        <dbReference type="RuleBase" id="RU003448"/>
    </source>
</evidence>
<keyword evidence="9 15" id="KW-0418">Kinase</keyword>
<feature type="binding site" evidence="14">
    <location>
        <begin position="214"/>
        <end position="215"/>
    </location>
    <ligand>
        <name>ATP</name>
        <dbReference type="ChEBI" id="CHEBI:30616"/>
    </ligand>
</feature>
<evidence type="ECO:0000256" key="14">
    <source>
        <dbReference type="PIRSR" id="PIRSR000726-1"/>
    </source>
</evidence>
<keyword evidence="7 15" id="KW-0808">Transferase</keyword>
<dbReference type="Gene3D" id="3.40.1160.10">
    <property type="entry name" value="Acetylglutamate kinase-like"/>
    <property type="match status" value="1"/>
</dbReference>
<evidence type="ECO:0000313" key="19">
    <source>
        <dbReference type="Proteomes" id="UP001431131"/>
    </source>
</evidence>
<comment type="caution">
    <text evidence="18">The sequence shown here is derived from an EMBL/GenBank/DDBJ whole genome shotgun (WGS) entry which is preliminary data.</text>
</comment>
<name>A0AAW5DSS9_9BACI</name>
<dbReference type="NCBIfam" id="TIGR00656">
    <property type="entry name" value="asp_kin_monofn"/>
    <property type="match status" value="1"/>
</dbReference>
<comment type="pathway">
    <text evidence="3 16">Amino-acid biosynthesis; L-methionine biosynthesis via de novo pathway; L-homoserine from L-aspartate: step 1/3.</text>
</comment>
<dbReference type="FunFam" id="3.30.2130.10:FF:000005">
    <property type="entry name" value="Aspartokinase"/>
    <property type="match status" value="1"/>
</dbReference>
<comment type="pathway">
    <text evidence="2 16">Amino-acid biosynthesis; L-lysine biosynthesis via DAP pathway; (S)-tetrahydrodipicolinate from L-aspartate: step 1/4.</text>
</comment>
<dbReference type="GO" id="GO:0009090">
    <property type="term" value="P:homoserine biosynthetic process"/>
    <property type="evidence" value="ECO:0007669"/>
    <property type="project" value="TreeGrafter"/>
</dbReference>
<dbReference type="CDD" id="cd04937">
    <property type="entry name" value="ACT_AKi-DapG-BS_2"/>
    <property type="match status" value="1"/>
</dbReference>
<feature type="binding site" evidence="14">
    <location>
        <position position="79"/>
    </location>
    <ligand>
        <name>substrate</name>
    </ligand>
</feature>
<dbReference type="PROSITE" id="PS00324">
    <property type="entry name" value="ASPARTOKINASE"/>
    <property type="match status" value="1"/>
</dbReference>
<feature type="binding site" evidence="14">
    <location>
        <position position="189"/>
    </location>
    <ligand>
        <name>ATP</name>
        <dbReference type="ChEBI" id="CHEBI:30616"/>
    </ligand>
</feature>
<evidence type="ECO:0000256" key="2">
    <source>
        <dbReference type="ARBA" id="ARBA00004766"/>
    </source>
</evidence>
<dbReference type="InterPro" id="IPR001048">
    <property type="entry name" value="Asp/Glu/Uridylate_kinase"/>
</dbReference>
<evidence type="ECO:0000256" key="1">
    <source>
        <dbReference type="ARBA" id="ARBA00003121"/>
    </source>
</evidence>
<evidence type="ECO:0000256" key="10">
    <source>
        <dbReference type="ARBA" id="ARBA00022840"/>
    </source>
</evidence>
<dbReference type="CDD" id="cd04914">
    <property type="entry name" value="ACT_AKi-DapG-BS_1"/>
    <property type="match status" value="1"/>
</dbReference>
<dbReference type="Pfam" id="PF00696">
    <property type="entry name" value="AA_kinase"/>
    <property type="match status" value="1"/>
</dbReference>
<gene>
    <name evidence="18" type="primary">dapG</name>
    <name evidence="18" type="ORF">MJG50_00210</name>
</gene>
<dbReference type="InterPro" id="IPR002912">
    <property type="entry name" value="ACT_dom"/>
</dbReference>
<dbReference type="FunFam" id="3.40.1160.10:FF:000002">
    <property type="entry name" value="Aspartokinase"/>
    <property type="match status" value="1"/>
</dbReference>
<reference evidence="18" key="1">
    <citation type="submission" date="2022-02" db="EMBL/GenBank/DDBJ databases">
        <title>Fredinandcohnia quinoae sp. nov. isolated from Chenopodium quinoa seeds.</title>
        <authorList>
            <person name="Saati-Santamaria Z."/>
            <person name="Flores-Felix J.D."/>
            <person name="Igual J.M."/>
            <person name="Velazquez E."/>
            <person name="Garcia-Fraile P."/>
            <person name="Martinez-Molina E."/>
        </authorList>
    </citation>
    <scope>NUCLEOTIDE SEQUENCE</scope>
    <source>
        <strain evidence="18">SECRCQ15</strain>
    </source>
</reference>
<dbReference type="PROSITE" id="PS51671">
    <property type="entry name" value="ACT"/>
    <property type="match status" value="1"/>
</dbReference>
<dbReference type="Gene3D" id="3.30.2130.10">
    <property type="entry name" value="VC0802-like"/>
    <property type="match status" value="1"/>
</dbReference>
<feature type="binding site" evidence="14">
    <location>
        <position position="52"/>
    </location>
    <ligand>
        <name>substrate</name>
    </ligand>
</feature>
<keyword evidence="6 16" id="KW-0028">Amino-acid biosynthesis</keyword>
<keyword evidence="8 14" id="KW-0547">Nucleotide-binding</keyword>
<dbReference type="InterPro" id="IPR001341">
    <property type="entry name" value="Asp_kinase"/>
</dbReference>
<dbReference type="EC" id="2.7.2.4" evidence="15"/>
<organism evidence="18 19">
    <name type="scientific">Fredinandcohnia quinoae</name>
    <dbReference type="NCBI Taxonomy" id="2918902"/>
    <lineage>
        <taxon>Bacteria</taxon>
        <taxon>Bacillati</taxon>
        <taxon>Bacillota</taxon>
        <taxon>Bacilli</taxon>
        <taxon>Bacillales</taxon>
        <taxon>Bacillaceae</taxon>
        <taxon>Fredinandcohnia</taxon>
    </lineage>
</organism>
<dbReference type="NCBIfam" id="NF006068">
    <property type="entry name" value="PRK08210.1"/>
    <property type="match status" value="1"/>
</dbReference>
<dbReference type="PANTHER" id="PTHR21499">
    <property type="entry name" value="ASPARTATE KINASE"/>
    <property type="match status" value="1"/>
</dbReference>
<dbReference type="RefSeq" id="WP_240251673.1">
    <property type="nucleotide sequence ID" value="NZ_JAKTTI010000001.1"/>
</dbReference>
<evidence type="ECO:0000256" key="12">
    <source>
        <dbReference type="ARBA" id="ARBA00023154"/>
    </source>
</evidence>
<feature type="binding site" evidence="14">
    <location>
        <begin position="7"/>
        <end position="10"/>
    </location>
    <ligand>
        <name>ATP</name>
        <dbReference type="ChEBI" id="CHEBI:30616"/>
    </ligand>
</feature>
<keyword evidence="10 14" id="KW-0067">ATP-binding</keyword>
<sequence length="410" mass="44051">MNIIVQKFGGTSVSTEETREVARRHVTNAIADGYKVVVVVSAMGRYGDPYATDTLIDLVGGSNASITKRESDMLVSCGEIISSVVFTNMLNKNGIKATALNGGQAGFRTNNEYSNAKIIEMKCERLLRSLEDYDVVVVTGFQGITKIGDITTIGRGGSDTSAAALGVALQADWIDIFTDVEGVMTADPRIVDDAKPLSIVTYNEICNMAYQGAKVIHPRAVELAMEAKVPIRVRSTYSDSPGTLVTTLDKGTKGIEVRERLITGIAHVTNVTQLKVQAKTGQYNLQTEVFKAMANEQISVDFFNITPNGVVYTVSGEMTNRAVDVLRELGYEPQVTEKCAKVATVGAGMNGVPGVTAKIVTALSEQGIQILQSADSHTTIWVLVKEADMVKAINALHKAFHLSEGPVRAN</sequence>
<feature type="domain" description="ACT" evidence="17">
    <location>
        <begin position="344"/>
        <end position="410"/>
    </location>
</feature>
<accession>A0AAW5DSS9</accession>
<evidence type="ECO:0000259" key="17">
    <source>
        <dbReference type="PROSITE" id="PS51671"/>
    </source>
</evidence>
<dbReference type="GO" id="GO:0005524">
    <property type="term" value="F:ATP binding"/>
    <property type="evidence" value="ECO:0007669"/>
    <property type="project" value="UniProtKB-KW"/>
</dbReference>
<feature type="binding site" evidence="14">
    <location>
        <begin position="178"/>
        <end position="179"/>
    </location>
    <ligand>
        <name>ATP</name>
        <dbReference type="ChEBI" id="CHEBI:30616"/>
    </ligand>
</feature>
<dbReference type="InterPro" id="IPR036393">
    <property type="entry name" value="AceGlu_kinase-like_sf"/>
</dbReference>
<dbReference type="Pfam" id="PF13840">
    <property type="entry name" value="ACT_7"/>
    <property type="match status" value="1"/>
</dbReference>
<evidence type="ECO:0000256" key="13">
    <source>
        <dbReference type="ARBA" id="ARBA00047872"/>
    </source>
</evidence>
<dbReference type="GO" id="GO:0004072">
    <property type="term" value="F:aspartate kinase activity"/>
    <property type="evidence" value="ECO:0007669"/>
    <property type="project" value="UniProtKB-EC"/>
</dbReference>
<evidence type="ECO:0000256" key="5">
    <source>
        <dbReference type="ARBA" id="ARBA00010122"/>
    </source>
</evidence>
<dbReference type="GO" id="GO:0019877">
    <property type="term" value="P:diaminopimelate biosynthetic process"/>
    <property type="evidence" value="ECO:0007669"/>
    <property type="project" value="UniProtKB-KW"/>
</dbReference>
<dbReference type="PANTHER" id="PTHR21499:SF3">
    <property type="entry name" value="ASPARTOKINASE"/>
    <property type="match status" value="1"/>
</dbReference>
<evidence type="ECO:0000313" key="18">
    <source>
        <dbReference type="EMBL" id="MCH1623730.1"/>
    </source>
</evidence>
<evidence type="ECO:0000256" key="7">
    <source>
        <dbReference type="ARBA" id="ARBA00022679"/>
    </source>
</evidence>
<evidence type="ECO:0000256" key="9">
    <source>
        <dbReference type="ARBA" id="ARBA00022777"/>
    </source>
</evidence>
<dbReference type="InterPro" id="IPR018042">
    <property type="entry name" value="Aspartate_kinase_CS"/>
</dbReference>
<keyword evidence="11" id="KW-0220">Diaminopimelate biosynthesis</keyword>
<dbReference type="SUPFAM" id="SSF55021">
    <property type="entry name" value="ACT-like"/>
    <property type="match status" value="2"/>
</dbReference>
<dbReference type="InterPro" id="IPR045865">
    <property type="entry name" value="ACT-like_dom_sf"/>
</dbReference>
<dbReference type="EMBL" id="JAKTTI010000001">
    <property type="protein sequence ID" value="MCH1623730.1"/>
    <property type="molecule type" value="Genomic_DNA"/>
</dbReference>
<evidence type="ECO:0000256" key="8">
    <source>
        <dbReference type="ARBA" id="ARBA00022741"/>
    </source>
</evidence>
<comment type="catalytic activity">
    <reaction evidence="13 15">
        <text>L-aspartate + ATP = 4-phospho-L-aspartate + ADP</text>
        <dbReference type="Rhea" id="RHEA:23776"/>
        <dbReference type="ChEBI" id="CHEBI:29991"/>
        <dbReference type="ChEBI" id="CHEBI:30616"/>
        <dbReference type="ChEBI" id="CHEBI:57535"/>
        <dbReference type="ChEBI" id="CHEBI:456216"/>
        <dbReference type="EC" id="2.7.2.4"/>
    </reaction>
</comment>
<comment type="pathway">
    <text evidence="4 16">Amino-acid biosynthesis; L-threonine biosynthesis; L-threonine from L-aspartate: step 1/5.</text>
</comment>
<evidence type="ECO:0000256" key="16">
    <source>
        <dbReference type="RuleBase" id="RU004249"/>
    </source>
</evidence>
<dbReference type="NCBIfam" id="TIGR00657">
    <property type="entry name" value="asp_kinases"/>
    <property type="match status" value="1"/>
</dbReference>
<dbReference type="Proteomes" id="UP001431131">
    <property type="component" value="Unassembled WGS sequence"/>
</dbReference>
<comment type="similarity">
    <text evidence="5 15">Belongs to the aspartokinase family.</text>
</comment>
<protein>
    <recommendedName>
        <fullName evidence="15">Aspartokinase</fullName>
        <ecNumber evidence="15">2.7.2.4</ecNumber>
    </recommendedName>
</protein>
<dbReference type="GO" id="GO:0005829">
    <property type="term" value="C:cytosol"/>
    <property type="evidence" value="ECO:0007669"/>
    <property type="project" value="TreeGrafter"/>
</dbReference>
<evidence type="ECO:0000256" key="3">
    <source>
        <dbReference type="ARBA" id="ARBA00004986"/>
    </source>
</evidence>
<dbReference type="PIRSF" id="PIRSF000726">
    <property type="entry name" value="Asp_kin"/>
    <property type="match status" value="1"/>
</dbReference>
<evidence type="ECO:0000256" key="11">
    <source>
        <dbReference type="ARBA" id="ARBA00022915"/>
    </source>
</evidence>
<proteinExistence type="inferred from homology"/>
<dbReference type="InterPro" id="IPR005260">
    <property type="entry name" value="Asp_kin_monofn"/>
</dbReference>
<dbReference type="GO" id="GO:0009089">
    <property type="term" value="P:lysine biosynthetic process via diaminopimelate"/>
    <property type="evidence" value="ECO:0007669"/>
    <property type="project" value="InterPro"/>
</dbReference>
<evidence type="ECO:0000256" key="4">
    <source>
        <dbReference type="ARBA" id="ARBA00005139"/>
    </source>
</evidence>
<comment type="function">
    <text evidence="1">Catalyzes the phosphorylation of the beta-carboxyl group of aspartic acid with ATP to yield 4-phospho-L-aspartate, which is involved in the branched biosynthetic pathway leading to the biosynthesis of amino acids threonine, isoleucine and methionine.</text>
</comment>
<keyword evidence="12" id="KW-0457">Lysine biosynthesis</keyword>
<dbReference type="SUPFAM" id="SSF53633">
    <property type="entry name" value="Carbamate kinase-like"/>
    <property type="match status" value="1"/>
</dbReference>
<evidence type="ECO:0000256" key="6">
    <source>
        <dbReference type="ARBA" id="ARBA00022605"/>
    </source>
</evidence>